<evidence type="ECO:0000259" key="11">
    <source>
        <dbReference type="Pfam" id="PF00999"/>
    </source>
</evidence>
<evidence type="ECO:0000313" key="13">
    <source>
        <dbReference type="Proteomes" id="UP000505355"/>
    </source>
</evidence>
<dbReference type="AlphaFoldDB" id="A0A7D4UPC8"/>
<dbReference type="NCBIfam" id="TIGR00831">
    <property type="entry name" value="a_cpa1"/>
    <property type="match status" value="1"/>
</dbReference>
<dbReference type="Pfam" id="PF00999">
    <property type="entry name" value="Na_H_Exchanger"/>
    <property type="match status" value="1"/>
</dbReference>
<feature type="transmembrane region" description="Helical" evidence="10">
    <location>
        <begin position="345"/>
        <end position="372"/>
    </location>
</feature>
<dbReference type="InterPro" id="IPR004705">
    <property type="entry name" value="Cation/H_exchanger_CPA1_bac"/>
</dbReference>
<keyword evidence="13" id="KW-1185">Reference proteome</keyword>
<keyword evidence="2 10" id="KW-0813">Transport</keyword>
<feature type="transmembrane region" description="Helical" evidence="10">
    <location>
        <begin position="384"/>
        <end position="408"/>
    </location>
</feature>
<feature type="transmembrane region" description="Helical" evidence="10">
    <location>
        <begin position="302"/>
        <end position="324"/>
    </location>
</feature>
<feature type="transmembrane region" description="Helical" evidence="10">
    <location>
        <begin position="182"/>
        <end position="203"/>
    </location>
</feature>
<keyword evidence="10" id="KW-0050">Antiport</keyword>
<name>A0A7D4UPC8_9SPHI</name>
<protein>
    <submittedName>
        <fullName evidence="12">Na+/H+ antiporter</fullName>
    </submittedName>
</protein>
<evidence type="ECO:0000256" key="7">
    <source>
        <dbReference type="ARBA" id="ARBA00023065"/>
    </source>
</evidence>
<evidence type="ECO:0000313" key="12">
    <source>
        <dbReference type="EMBL" id="QKJ30280.1"/>
    </source>
</evidence>
<sequence>MQEFEGIIFVITILVVLSAVSRRIRLPYPVMMVTAGLAVGFIPTLPDLSLNPDAIFSVFLPPLLFESALKTSWNEFRAAIKPITALAVSLVFITTISVAIVAKWLIPGFSWPLAFVLGAIVSPPDAVAATGITRGLGLGKQVTTILEGESLINDAAALITYRYAVIAIATGTFIFWQAGLDFIILFVGGITAGIISGLLFAAIHKRIKNNAIVNTSLNLLIPFISYLAAERLHVSGVLAVVAAGLVIAHRAPEIFNYDTRLRTRAVWDTIIFLLNGFIFILMGMQLPAILKSLTGYSVLQLIGYGIAISSVTILVRIIWVFAGVSAQKLLTKWSSGSEENTGPDLWKNVLIIAWTGTRGVVSLATALALPLILRNGKLLVERPLIIFLAFMVIFATFIIQGMSLPLLIKLLKIRKDSNVSREEKELQLVMTERIITFITNDLQLVISDKIREDIITQYESFAKKLEYDIAHPATSNLSSADLLREPVNQLLSAQIEIVMFRRQLLLQFHKEAIFSDDVIRKYERDMDMEEMNRNK</sequence>
<feature type="transmembrane region" description="Helical" evidence="10">
    <location>
        <begin position="112"/>
        <end position="134"/>
    </location>
</feature>
<accession>A0A7D4UPC8</accession>
<feature type="transmembrane region" description="Helical" evidence="10">
    <location>
        <begin position="210"/>
        <end position="228"/>
    </location>
</feature>
<dbReference type="PANTHER" id="PTHR10110">
    <property type="entry name" value="SODIUM/HYDROGEN EXCHANGER"/>
    <property type="match status" value="1"/>
</dbReference>
<dbReference type="GO" id="GO:0015386">
    <property type="term" value="F:potassium:proton antiporter activity"/>
    <property type="evidence" value="ECO:0007669"/>
    <property type="project" value="TreeGrafter"/>
</dbReference>
<feature type="transmembrane region" description="Helical" evidence="10">
    <location>
        <begin position="234"/>
        <end position="251"/>
    </location>
</feature>
<dbReference type="PANTHER" id="PTHR10110:SF86">
    <property type="entry name" value="SODIUM_HYDROGEN EXCHANGER 7"/>
    <property type="match status" value="1"/>
</dbReference>
<dbReference type="GO" id="GO:0005886">
    <property type="term" value="C:plasma membrane"/>
    <property type="evidence" value="ECO:0007669"/>
    <property type="project" value="UniProtKB-SubCell"/>
</dbReference>
<feature type="transmembrane region" description="Helical" evidence="10">
    <location>
        <begin position="271"/>
        <end position="290"/>
    </location>
</feature>
<dbReference type="GO" id="GO:0051453">
    <property type="term" value="P:regulation of intracellular pH"/>
    <property type="evidence" value="ECO:0007669"/>
    <property type="project" value="TreeGrafter"/>
</dbReference>
<keyword evidence="3 10" id="KW-1003">Cell membrane</keyword>
<evidence type="ECO:0000256" key="8">
    <source>
        <dbReference type="ARBA" id="ARBA00023136"/>
    </source>
</evidence>
<keyword evidence="9 10" id="KW-0739">Sodium transport</keyword>
<comment type="subcellular location">
    <subcellularLocation>
        <location evidence="1 10">Cell membrane</location>
        <topology evidence="1 10">Multi-pass membrane protein</topology>
    </subcellularLocation>
</comment>
<dbReference type="Gene3D" id="6.10.140.1330">
    <property type="match status" value="1"/>
</dbReference>
<evidence type="ECO:0000256" key="10">
    <source>
        <dbReference type="RuleBase" id="RU366002"/>
    </source>
</evidence>
<organism evidence="12 13">
    <name type="scientific">Mucilaginibacter mali</name>
    <dbReference type="NCBI Taxonomy" id="2740462"/>
    <lineage>
        <taxon>Bacteria</taxon>
        <taxon>Pseudomonadati</taxon>
        <taxon>Bacteroidota</taxon>
        <taxon>Sphingobacteriia</taxon>
        <taxon>Sphingobacteriales</taxon>
        <taxon>Sphingobacteriaceae</taxon>
        <taxon>Mucilaginibacter</taxon>
    </lineage>
</organism>
<evidence type="ECO:0000256" key="1">
    <source>
        <dbReference type="ARBA" id="ARBA00004651"/>
    </source>
</evidence>
<evidence type="ECO:0000256" key="9">
    <source>
        <dbReference type="ARBA" id="ARBA00023201"/>
    </source>
</evidence>
<dbReference type="GO" id="GO:0098719">
    <property type="term" value="P:sodium ion import across plasma membrane"/>
    <property type="evidence" value="ECO:0007669"/>
    <property type="project" value="TreeGrafter"/>
</dbReference>
<comment type="function">
    <text evidence="10">Na(+)/H(+) antiporter that extrudes sodium in exchange for external protons.</text>
</comment>
<gene>
    <name evidence="12" type="ORF">HQ865_11065</name>
</gene>
<dbReference type="KEGG" id="mmab:HQ865_11065"/>
<reference evidence="12 13" key="1">
    <citation type="submission" date="2020-05" db="EMBL/GenBank/DDBJ databases">
        <title>Mucilaginibacter mali sp. nov.</title>
        <authorList>
            <person name="Kim H.S."/>
            <person name="Lee K.C."/>
            <person name="Suh M.K."/>
            <person name="Kim J.-S."/>
            <person name="Han K.-I."/>
            <person name="Eom M.K."/>
            <person name="Shin Y.K."/>
            <person name="Lee J.-S."/>
        </authorList>
    </citation>
    <scope>NUCLEOTIDE SEQUENCE [LARGE SCALE GENOMIC DNA]</scope>
    <source>
        <strain evidence="12 13">G2-14</strain>
    </source>
</reference>
<comment type="similarity">
    <text evidence="10">Belongs to the monovalent cation:proton antiporter 1 (CPA1) transporter (TC 2.A.36) family.</text>
</comment>
<feature type="transmembrane region" description="Helical" evidence="10">
    <location>
        <begin position="85"/>
        <end position="106"/>
    </location>
</feature>
<dbReference type="RefSeq" id="WP_173414967.1">
    <property type="nucleotide sequence ID" value="NZ_CP054139.1"/>
</dbReference>
<keyword evidence="7 10" id="KW-0406">Ion transport</keyword>
<keyword evidence="6 10" id="KW-0915">Sodium</keyword>
<keyword evidence="5 10" id="KW-1133">Transmembrane helix</keyword>
<evidence type="ECO:0000256" key="2">
    <source>
        <dbReference type="ARBA" id="ARBA00022448"/>
    </source>
</evidence>
<dbReference type="InterPro" id="IPR018422">
    <property type="entry name" value="Cation/H_exchanger_CPA1"/>
</dbReference>
<proteinExistence type="inferred from homology"/>
<feature type="transmembrane region" description="Helical" evidence="10">
    <location>
        <begin position="155"/>
        <end position="176"/>
    </location>
</feature>
<feature type="domain" description="Cation/H+ exchanger transmembrane" evidence="11">
    <location>
        <begin position="12"/>
        <end position="408"/>
    </location>
</feature>
<dbReference type="GO" id="GO:0015385">
    <property type="term" value="F:sodium:proton antiporter activity"/>
    <property type="evidence" value="ECO:0007669"/>
    <property type="project" value="InterPro"/>
</dbReference>
<dbReference type="EMBL" id="CP054139">
    <property type="protein sequence ID" value="QKJ30280.1"/>
    <property type="molecule type" value="Genomic_DNA"/>
</dbReference>
<feature type="transmembrane region" description="Helical" evidence="10">
    <location>
        <begin position="6"/>
        <end position="21"/>
    </location>
</feature>
<evidence type="ECO:0000256" key="4">
    <source>
        <dbReference type="ARBA" id="ARBA00022692"/>
    </source>
</evidence>
<dbReference type="InterPro" id="IPR006153">
    <property type="entry name" value="Cation/H_exchanger_TM"/>
</dbReference>
<dbReference type="Proteomes" id="UP000505355">
    <property type="component" value="Chromosome"/>
</dbReference>
<keyword evidence="4 10" id="KW-0812">Transmembrane</keyword>
<keyword evidence="8 10" id="KW-0472">Membrane</keyword>
<evidence type="ECO:0000256" key="5">
    <source>
        <dbReference type="ARBA" id="ARBA00022989"/>
    </source>
</evidence>
<evidence type="ECO:0000256" key="3">
    <source>
        <dbReference type="ARBA" id="ARBA00022475"/>
    </source>
</evidence>
<evidence type="ECO:0000256" key="6">
    <source>
        <dbReference type="ARBA" id="ARBA00023053"/>
    </source>
</evidence>